<evidence type="ECO:0000259" key="6">
    <source>
        <dbReference type="PROSITE" id="PS51755"/>
    </source>
</evidence>
<gene>
    <name evidence="7" type="ORF">ACFPEL_28355</name>
</gene>
<dbReference type="InterPro" id="IPR027417">
    <property type="entry name" value="P-loop_NTPase"/>
</dbReference>
<keyword evidence="8" id="KW-1185">Reference proteome</keyword>
<dbReference type="Proteomes" id="UP001595909">
    <property type="component" value="Unassembled WGS sequence"/>
</dbReference>
<accession>A0ABV9RRG2</accession>
<name>A0ABV9RRG2_9PSEU</name>
<organism evidence="7 8">
    <name type="scientific">Actinomycetospora chibensis</name>
    <dbReference type="NCBI Taxonomy" id="663606"/>
    <lineage>
        <taxon>Bacteria</taxon>
        <taxon>Bacillati</taxon>
        <taxon>Actinomycetota</taxon>
        <taxon>Actinomycetes</taxon>
        <taxon>Pseudonocardiales</taxon>
        <taxon>Pseudonocardiaceae</taxon>
        <taxon>Actinomycetospora</taxon>
    </lineage>
</organism>
<dbReference type="PANTHER" id="PTHR35807">
    <property type="entry name" value="TRANSCRIPTIONAL REGULATOR REDD-RELATED"/>
    <property type="match status" value="1"/>
</dbReference>
<dbReference type="InterPro" id="IPR001867">
    <property type="entry name" value="OmpR/PhoB-type_DNA-bd"/>
</dbReference>
<reference evidence="8" key="1">
    <citation type="journal article" date="2019" name="Int. J. Syst. Evol. Microbiol.">
        <title>The Global Catalogue of Microorganisms (GCM) 10K type strain sequencing project: providing services to taxonomists for standard genome sequencing and annotation.</title>
        <authorList>
            <consortium name="The Broad Institute Genomics Platform"/>
            <consortium name="The Broad Institute Genome Sequencing Center for Infectious Disease"/>
            <person name="Wu L."/>
            <person name="Ma J."/>
        </authorList>
    </citation>
    <scope>NUCLEOTIDE SEQUENCE [LARGE SCALE GENOMIC DNA]</scope>
    <source>
        <strain evidence="8">CCUG 50347</strain>
    </source>
</reference>
<protein>
    <submittedName>
        <fullName evidence="7">BTAD domain-containing putative transcriptional regulator</fullName>
    </submittedName>
</protein>
<evidence type="ECO:0000313" key="7">
    <source>
        <dbReference type="EMBL" id="MFC4836350.1"/>
    </source>
</evidence>
<evidence type="ECO:0000256" key="2">
    <source>
        <dbReference type="ARBA" id="ARBA00023015"/>
    </source>
</evidence>
<dbReference type="InterPro" id="IPR011990">
    <property type="entry name" value="TPR-like_helical_dom_sf"/>
</dbReference>
<dbReference type="PROSITE" id="PS51755">
    <property type="entry name" value="OMPR_PHOB"/>
    <property type="match status" value="1"/>
</dbReference>
<dbReference type="InterPro" id="IPR051677">
    <property type="entry name" value="AfsR-DnrI-RedD_regulator"/>
</dbReference>
<dbReference type="RefSeq" id="WP_274188469.1">
    <property type="nucleotide sequence ID" value="NZ_BAABHN010000060.1"/>
</dbReference>
<feature type="domain" description="OmpR/PhoB-type" evidence="6">
    <location>
        <begin position="1"/>
        <end position="95"/>
    </location>
</feature>
<dbReference type="SUPFAM" id="SSF52540">
    <property type="entry name" value="P-loop containing nucleoside triphosphate hydrolases"/>
    <property type="match status" value="1"/>
</dbReference>
<keyword evidence="4" id="KW-0804">Transcription</keyword>
<comment type="similarity">
    <text evidence="1">Belongs to the AfsR/DnrI/RedD regulatory family.</text>
</comment>
<evidence type="ECO:0000313" key="8">
    <source>
        <dbReference type="Proteomes" id="UP001595909"/>
    </source>
</evidence>
<dbReference type="InterPro" id="IPR036388">
    <property type="entry name" value="WH-like_DNA-bd_sf"/>
</dbReference>
<sequence>MASVGLRLFGGVAVVRDGVPDPHRSRTLATLLALLALHAGEAVDGDALIDEAWGEDLPKNPRATLQVALTRLRAWLGERAEPWITAGGGLYTLHLGRDAVDVLAFGRLADAALRSGDLAAHEDARAAWRGTPFLGLDSARLTEARRSAEERRRALTVRHAALLLEQRRYGDVVDLLAGEDRLDEELSALLVRALRDGGRHRDAVETYLEVRRRLRDELDVDPGPGLRSLYGSLAGPRESGKRTSAPELVGREALADTILDALHGDGRLIVLHGRAGAGKSAVLRAVVHAARARGARTASSAWGENDAPAAAWHEVIDDLEIRGPVPDRDLGPWVRAQLGRRAEDAPVLLALDDAHRADTASLDVLRALARRGLPAGVVVVVAARAPDTAPHPHWERARAELDGHDAVTTVAVGPLAPDAVAVLVRRRLAALEPGDDLAHAVTRRSGGLALHVTALLDLLGRCAGREEALEAVDRVPQQVRAVIDHQAAQLPAATRRAVEALAVLRPVDLTGLAAVLGRRPLDVADDLEVAVRAGLATGEGDRYVLRHDLDADGLRAGVPPVRAAHLHLARLEGLDDDADAFTVLRHCEGATTLLAPSRLAAAQVEAGVESYRRRAIPEALALFEAAFPAATDRARARLLGHRALCHAAMRGTGEARDGALEDALDDALDAALESGDDELAVLVAVGDEPLGLSVQGDPRRYARLHRLLDRPLAPRLRLDLLVATVREASATARDGAPALVAEARALADASADDDPVAQARVRALEARHLVDGARPVRERLAVAADAHRLALATGDPSLYLEGTELLMTAELANGRTEQAHKLRVELETAAERWFRPRSIWAAQVTGAAMLLAEGDPGADAAAGRAAERGQALGLPAAPFAAGAHLLVQHLLLGTVAELAPLAAHASTRALNTGAWSAAAAYAETCAGHDDRAREHLAEYGRRATNPAMWFSRAAAAMATAAALRLGDATVAAHVREVLPADPDAAVLVGFGGAVLGPATLWTGLAARILDDPDTARREWTAALALAERAGWSPWATAARQCLAALTDPQAPLPLGLGPAGRDRP</sequence>
<keyword evidence="2" id="KW-0805">Transcription regulation</keyword>
<dbReference type="PANTHER" id="PTHR35807:SF1">
    <property type="entry name" value="TRANSCRIPTIONAL REGULATOR REDD"/>
    <property type="match status" value="1"/>
</dbReference>
<dbReference type="InterPro" id="IPR041664">
    <property type="entry name" value="AAA_16"/>
</dbReference>
<dbReference type="Gene3D" id="1.25.40.10">
    <property type="entry name" value="Tetratricopeptide repeat domain"/>
    <property type="match status" value="1"/>
</dbReference>
<feature type="DNA-binding region" description="OmpR/PhoB-type" evidence="5">
    <location>
        <begin position="1"/>
        <end position="95"/>
    </location>
</feature>
<dbReference type="Pfam" id="PF03704">
    <property type="entry name" value="BTAD"/>
    <property type="match status" value="1"/>
</dbReference>
<keyword evidence="3 5" id="KW-0238">DNA-binding</keyword>
<dbReference type="EMBL" id="JBHSIM010000060">
    <property type="protein sequence ID" value="MFC4836350.1"/>
    <property type="molecule type" value="Genomic_DNA"/>
</dbReference>
<evidence type="ECO:0000256" key="5">
    <source>
        <dbReference type="PROSITE-ProRule" id="PRU01091"/>
    </source>
</evidence>
<dbReference type="InterPro" id="IPR005158">
    <property type="entry name" value="BTAD"/>
</dbReference>
<dbReference type="SUPFAM" id="SSF48452">
    <property type="entry name" value="TPR-like"/>
    <property type="match status" value="1"/>
</dbReference>
<dbReference type="SUPFAM" id="SSF46894">
    <property type="entry name" value="C-terminal effector domain of the bipartite response regulators"/>
    <property type="match status" value="1"/>
</dbReference>
<comment type="caution">
    <text evidence="7">The sequence shown here is derived from an EMBL/GenBank/DDBJ whole genome shotgun (WGS) entry which is preliminary data.</text>
</comment>
<evidence type="ECO:0000256" key="4">
    <source>
        <dbReference type="ARBA" id="ARBA00023163"/>
    </source>
</evidence>
<evidence type="ECO:0000256" key="1">
    <source>
        <dbReference type="ARBA" id="ARBA00005820"/>
    </source>
</evidence>
<dbReference type="Gene3D" id="1.10.10.10">
    <property type="entry name" value="Winged helix-like DNA-binding domain superfamily/Winged helix DNA-binding domain"/>
    <property type="match status" value="1"/>
</dbReference>
<dbReference type="SMART" id="SM01043">
    <property type="entry name" value="BTAD"/>
    <property type="match status" value="1"/>
</dbReference>
<dbReference type="Pfam" id="PF13191">
    <property type="entry name" value="AAA_16"/>
    <property type="match status" value="1"/>
</dbReference>
<dbReference type="Pfam" id="PF00486">
    <property type="entry name" value="Trans_reg_C"/>
    <property type="match status" value="1"/>
</dbReference>
<proteinExistence type="inferred from homology"/>
<dbReference type="InterPro" id="IPR016032">
    <property type="entry name" value="Sig_transdc_resp-reg_C-effctor"/>
</dbReference>
<evidence type="ECO:0000256" key="3">
    <source>
        <dbReference type="ARBA" id="ARBA00023125"/>
    </source>
</evidence>